<evidence type="ECO:0000256" key="2">
    <source>
        <dbReference type="ARBA" id="ARBA00004496"/>
    </source>
</evidence>
<evidence type="ECO:0000256" key="6">
    <source>
        <dbReference type="ARBA" id="ARBA00022438"/>
    </source>
</evidence>
<dbReference type="OrthoDB" id="9796770at2"/>
<evidence type="ECO:0000256" key="7">
    <source>
        <dbReference type="ARBA" id="ARBA00022490"/>
    </source>
</evidence>
<feature type="active site" description="Proton donor" evidence="12">
    <location>
        <position position="296"/>
    </location>
</feature>
<evidence type="ECO:0000313" key="15">
    <source>
        <dbReference type="EMBL" id="MXP66013.1"/>
    </source>
</evidence>
<dbReference type="SUPFAM" id="SSF53474">
    <property type="entry name" value="alpha/beta-Hydrolases"/>
    <property type="match status" value="1"/>
</dbReference>
<evidence type="ECO:0000256" key="1">
    <source>
        <dbReference type="ARBA" id="ARBA00001585"/>
    </source>
</evidence>
<dbReference type="Proteomes" id="UP000460715">
    <property type="component" value="Unassembled WGS sequence"/>
</dbReference>
<keyword evidence="6 11" id="KW-0031">Aminopeptidase</keyword>
<evidence type="ECO:0000256" key="9">
    <source>
        <dbReference type="ARBA" id="ARBA00022801"/>
    </source>
</evidence>
<evidence type="ECO:0000256" key="8">
    <source>
        <dbReference type="ARBA" id="ARBA00022670"/>
    </source>
</evidence>
<feature type="domain" description="AB hydrolase-1" evidence="14">
    <location>
        <begin position="39"/>
        <end position="296"/>
    </location>
</feature>
<reference evidence="15 16" key="1">
    <citation type="submission" date="2019-03" db="EMBL/GenBank/DDBJ databases">
        <title>Roseomonas sp. a novel Roseomonas species isolated from Sea whip Gorgonian.</title>
        <authorList>
            <person name="Li F."/>
            <person name="Pan X."/>
            <person name="Huang S."/>
            <person name="Li Z."/>
            <person name="Meng B."/>
        </authorList>
    </citation>
    <scope>NUCLEOTIDE SEQUENCE [LARGE SCALE GENOMIC DNA]</scope>
    <source>
        <strain evidence="15 16">M0104</strain>
    </source>
</reference>
<comment type="catalytic activity">
    <reaction evidence="1 11 13">
        <text>Release of N-terminal proline from a peptide.</text>
        <dbReference type="EC" id="3.4.11.5"/>
    </reaction>
</comment>
<dbReference type="GO" id="GO:0004177">
    <property type="term" value="F:aminopeptidase activity"/>
    <property type="evidence" value="ECO:0007669"/>
    <property type="project" value="UniProtKB-UniRule"/>
</dbReference>
<evidence type="ECO:0000256" key="11">
    <source>
        <dbReference type="PIRNR" id="PIRNR006431"/>
    </source>
</evidence>
<dbReference type="GO" id="GO:0005737">
    <property type="term" value="C:cytoplasm"/>
    <property type="evidence" value="ECO:0007669"/>
    <property type="project" value="UniProtKB-SubCell"/>
</dbReference>
<dbReference type="InterPro" id="IPR002410">
    <property type="entry name" value="Peptidase_S33"/>
</dbReference>
<evidence type="ECO:0000256" key="5">
    <source>
        <dbReference type="ARBA" id="ARBA00021843"/>
    </source>
</evidence>
<dbReference type="NCBIfam" id="TIGR01249">
    <property type="entry name" value="pro_imino_pep_1"/>
    <property type="match status" value="1"/>
</dbReference>
<evidence type="ECO:0000256" key="10">
    <source>
        <dbReference type="ARBA" id="ARBA00029605"/>
    </source>
</evidence>
<evidence type="ECO:0000256" key="3">
    <source>
        <dbReference type="ARBA" id="ARBA00010088"/>
    </source>
</evidence>
<dbReference type="EC" id="3.4.11.5" evidence="4 11"/>
<dbReference type="Gene3D" id="3.40.50.1820">
    <property type="entry name" value="alpha/beta hydrolase"/>
    <property type="match status" value="1"/>
</dbReference>
<comment type="caution">
    <text evidence="15">The sequence shown here is derived from an EMBL/GenBank/DDBJ whole genome shotgun (WGS) entry which is preliminary data.</text>
</comment>
<comment type="similarity">
    <text evidence="3 11 13">Belongs to the peptidase S33 family.</text>
</comment>
<evidence type="ECO:0000256" key="12">
    <source>
        <dbReference type="PIRSR" id="PIRSR006431-1"/>
    </source>
</evidence>
<dbReference type="Pfam" id="PF00561">
    <property type="entry name" value="Abhydrolase_1"/>
    <property type="match status" value="1"/>
</dbReference>
<evidence type="ECO:0000256" key="13">
    <source>
        <dbReference type="RuleBase" id="RU003421"/>
    </source>
</evidence>
<feature type="active site" description="Nucleophile" evidence="12">
    <location>
        <position position="114"/>
    </location>
</feature>
<evidence type="ECO:0000313" key="16">
    <source>
        <dbReference type="Proteomes" id="UP000460715"/>
    </source>
</evidence>
<protein>
    <recommendedName>
        <fullName evidence="5 11">Proline iminopeptidase</fullName>
        <shortName evidence="11">PIP</shortName>
        <ecNumber evidence="4 11">3.4.11.5</ecNumber>
    </recommendedName>
    <alternativeName>
        <fullName evidence="10 11">Prolyl aminopeptidase</fullName>
    </alternativeName>
</protein>
<dbReference type="InterPro" id="IPR005944">
    <property type="entry name" value="Pro_iminopeptidase"/>
</dbReference>
<dbReference type="EMBL" id="SNVJ01000036">
    <property type="protein sequence ID" value="MXP66013.1"/>
    <property type="molecule type" value="Genomic_DNA"/>
</dbReference>
<dbReference type="InterPro" id="IPR029058">
    <property type="entry name" value="AB_hydrolase_fold"/>
</dbReference>
<dbReference type="AlphaFoldDB" id="A0A845BEM1"/>
<proteinExistence type="inferred from homology"/>
<feature type="active site" evidence="12">
    <location>
        <position position="268"/>
    </location>
</feature>
<dbReference type="GO" id="GO:0006508">
    <property type="term" value="P:proteolysis"/>
    <property type="evidence" value="ECO:0007669"/>
    <property type="project" value="UniProtKB-KW"/>
</dbReference>
<gene>
    <name evidence="15" type="primary">pip</name>
    <name evidence="15" type="ORF">E0493_21950</name>
</gene>
<sequence length="325" mass="35516">MPQIPSPDSPLPDPVAAGHLDVGQGHRLAWWEYGRADAPPVVLLHGGPGAGSNPAVLRSLDLARWRVLRFDQRGCGESTPHASTEANTTAHLIDDLEQLRERFGVPAWAVMGHSWGSCLGLAYAQAHPGRVTALRLSGVFTARRQEVAWWFRGVRSLFPDHWEAFAAHVPAAERGDLLAAYHRRLMDPDPAVHLPAGIALRGFSARTQTFRPDPAHIANLTEPAKALAVSRLFADYCLHGAWLEEGQLLREVGRIRHIPAAIVQARYDVVTPAITAFELHQAWPEADFAIVNDGNHTTEEPEVHQALCAAAARLRERVGEARSGG</sequence>
<keyword evidence="16" id="KW-1185">Reference proteome</keyword>
<dbReference type="PIRSF" id="PIRSF006431">
    <property type="entry name" value="Pept_S33"/>
    <property type="match status" value="1"/>
</dbReference>
<dbReference type="PRINTS" id="PR00793">
    <property type="entry name" value="PROAMNOPTASE"/>
</dbReference>
<keyword evidence="8 11" id="KW-0645">Protease</keyword>
<evidence type="ECO:0000256" key="4">
    <source>
        <dbReference type="ARBA" id="ARBA00012568"/>
    </source>
</evidence>
<name>A0A845BEM1_9PROT</name>
<organism evidence="15 16">
    <name type="scientific">Teichococcus coralli</name>
    <dbReference type="NCBI Taxonomy" id="2545983"/>
    <lineage>
        <taxon>Bacteria</taxon>
        <taxon>Pseudomonadati</taxon>
        <taxon>Pseudomonadota</taxon>
        <taxon>Alphaproteobacteria</taxon>
        <taxon>Acetobacterales</taxon>
        <taxon>Roseomonadaceae</taxon>
        <taxon>Roseomonas</taxon>
    </lineage>
</organism>
<evidence type="ECO:0000259" key="14">
    <source>
        <dbReference type="Pfam" id="PF00561"/>
    </source>
</evidence>
<dbReference type="InterPro" id="IPR000073">
    <property type="entry name" value="AB_hydrolase_1"/>
</dbReference>
<comment type="subcellular location">
    <subcellularLocation>
        <location evidence="2 11">Cytoplasm</location>
    </subcellularLocation>
</comment>
<dbReference type="PANTHER" id="PTHR43722">
    <property type="entry name" value="PROLINE IMINOPEPTIDASE"/>
    <property type="match status" value="1"/>
</dbReference>
<dbReference type="RefSeq" id="WP_160939420.1">
    <property type="nucleotide sequence ID" value="NZ_SNVJ01000036.1"/>
</dbReference>
<dbReference type="PANTHER" id="PTHR43722:SF1">
    <property type="entry name" value="PROLINE IMINOPEPTIDASE"/>
    <property type="match status" value="1"/>
</dbReference>
<keyword evidence="9 11" id="KW-0378">Hydrolase</keyword>
<accession>A0A845BEM1</accession>
<keyword evidence="7 11" id="KW-0963">Cytoplasm</keyword>